<evidence type="ECO:0000313" key="4">
    <source>
        <dbReference type="EMBL" id="MBC2603649.1"/>
    </source>
</evidence>
<keyword evidence="1" id="KW-0732">Signal</keyword>
<dbReference type="PANTHER" id="PTHR12631:SF10">
    <property type="entry name" value="BETA-XYLOSIDASE-LIKE PROTEIN-RELATED"/>
    <property type="match status" value="1"/>
</dbReference>
<evidence type="ECO:0000256" key="1">
    <source>
        <dbReference type="ARBA" id="ARBA00022729"/>
    </source>
</evidence>
<dbReference type="Proteomes" id="UP000525652">
    <property type="component" value="Unassembled WGS sequence"/>
</dbReference>
<dbReference type="InterPro" id="IPR006558">
    <property type="entry name" value="LamG-like"/>
</dbReference>
<keyword evidence="2" id="KW-1015">Disulfide bond</keyword>
<dbReference type="Gene3D" id="2.60.40.1190">
    <property type="match status" value="1"/>
</dbReference>
<evidence type="ECO:0000259" key="3">
    <source>
        <dbReference type="SMART" id="SM00560"/>
    </source>
</evidence>
<dbReference type="InterPro" id="IPR010502">
    <property type="entry name" value="Carb-bd_dom_fam9"/>
</dbReference>
<sequence>MTLSSHLILRAEVENGSDSWLQDPALVRYYPFEAGSGGRAEQLAGDGVGSLMLVGNSPYGEPEDIYVQKWKGPIVGTEWRPGRKPGTFSIRPGEPRESVIHSLFYETDSGTMTLEAWLRPESKGTGPYVWAGGAFHSGYVLGQSSGNFSWRIATTDEPKTVYAPMQPNLWYHLVASWDAEHQKLLLYVNGELAAEEKMEADFIPPEFVADRFNAPERDKGGLRIGGFQSSQVGAVPFNLDELAVYSRLLSPEEVRERYEAGKPQGSVEEQLAAFEVEQAKQALLEEIQMEIPADTYGYFPRGSEIPVTLAVPANPFWTGSLEASWRIEDLMGNTVSEGQRELSIREDEGATDDFMVTLPECGLYFLQIVLNDETGEEIDSVEYPLGAIVELPPLEEQPESSPLASHEIVTRGPEAPVLGFGALERIIRGPRRVAPGEYDFSSMDEIVGEIRGRGLDLMLCINSVPKTLDEDPDSEVFNLVEYKDLMTQLVRRYKDDVQYWEIVNEPNSGHHGKTLGTNNQDRAQKYVAVLKAAYEVVKREDPEAQVVGISGCPGFVPWLDAVMAAGGGPYFDIVTIHNYRTSPIQNSARKQEVLKVREILNQYGKDAPIWNGEFGIKQPAPVDGRPMTDEDFYETYEGRLNSTYGHQFLSGFMPVVPPEVSAAWTVQTILLDLADGCERVFQLAGAGNVYPFPVGYGRPSEKGVAMAALAEVLLPMASVERIPTASIRDAAVLVTTLDGRRIAAVFSDDEPELMFRAKGVKVLKGMDIQGNPKEWPVDDEGVVHIETGMSAQYIFDVPEGFAQIPIAEVLADGVMEAGRLDGVVALYNPGEKEKVYRLDVELPGGVSLECEEEARVSAGETVEVPFILTAEQLKRGIHELSFDVLDAKGRLLAKTQYMLTATDATITIPAFRVPVPLVADPANWKDVPAVVVNQVDYVLSGKPVPGVPWAPQWKGEWDLSFQYRLAWNEEEGLCLLLEVRDDQLRPAPEEDVKRAFLYDNLELFVDIRPPSMRRSGYSSGVEQIMVQPVVEESAGEATAFSMVGDSSALEIRFVGRLTEEGYIVEGRIKPKEDSPWTLEEGSTIALDILMDDADKDLRKTIMGIGYGGLENAKNTSNWGWFELGPPPSR</sequence>
<dbReference type="Gene3D" id="2.60.120.200">
    <property type="match status" value="1"/>
</dbReference>
<feature type="domain" description="LamG-like jellyroll fold" evidence="3">
    <location>
        <begin position="110"/>
        <end position="252"/>
    </location>
</feature>
<comment type="caution">
    <text evidence="4">The sequence shown here is derived from an EMBL/GenBank/DDBJ whole genome shotgun (WGS) entry which is preliminary data.</text>
</comment>
<keyword evidence="4" id="KW-0378">Hydrolase</keyword>
<dbReference type="GO" id="GO:0004553">
    <property type="term" value="F:hydrolase activity, hydrolyzing O-glycosyl compounds"/>
    <property type="evidence" value="ECO:0007669"/>
    <property type="project" value="InterPro"/>
</dbReference>
<dbReference type="SUPFAM" id="SSF49344">
    <property type="entry name" value="CBD9-like"/>
    <property type="match status" value="1"/>
</dbReference>
<name>A0A7X1E5Z1_9BACT</name>
<dbReference type="InterPro" id="IPR051923">
    <property type="entry name" value="Glycosyl_Hydrolase_39"/>
</dbReference>
<dbReference type="Pfam" id="PF06452">
    <property type="entry name" value="CBM9_1"/>
    <property type="match status" value="1"/>
</dbReference>
<proteinExistence type="predicted"/>
<gene>
    <name evidence="4" type="ORF">H5P30_17850</name>
</gene>
<protein>
    <submittedName>
        <fullName evidence="4">Cellulase family glycosylhydrolase</fullName>
    </submittedName>
</protein>
<dbReference type="SMART" id="SM00560">
    <property type="entry name" value="LamGL"/>
    <property type="match status" value="1"/>
</dbReference>
<dbReference type="InterPro" id="IPR017853">
    <property type="entry name" value="GH"/>
</dbReference>
<dbReference type="Gene3D" id="3.20.20.80">
    <property type="entry name" value="Glycosidases"/>
    <property type="match status" value="1"/>
</dbReference>
<accession>A0A7X1E5Z1</accession>
<dbReference type="SUPFAM" id="SSF51445">
    <property type="entry name" value="(Trans)glycosidases"/>
    <property type="match status" value="1"/>
</dbReference>
<evidence type="ECO:0000313" key="5">
    <source>
        <dbReference type="Proteomes" id="UP000525652"/>
    </source>
</evidence>
<evidence type="ECO:0000256" key="2">
    <source>
        <dbReference type="ARBA" id="ARBA00023157"/>
    </source>
</evidence>
<dbReference type="GO" id="GO:0016052">
    <property type="term" value="P:carbohydrate catabolic process"/>
    <property type="evidence" value="ECO:0007669"/>
    <property type="project" value="InterPro"/>
</dbReference>
<dbReference type="CDD" id="cd00241">
    <property type="entry name" value="DOMON_like"/>
    <property type="match status" value="1"/>
</dbReference>
<dbReference type="GO" id="GO:0030246">
    <property type="term" value="F:carbohydrate binding"/>
    <property type="evidence" value="ECO:0007669"/>
    <property type="project" value="InterPro"/>
</dbReference>
<keyword evidence="5" id="KW-1185">Reference proteome</keyword>
<dbReference type="EMBL" id="JACHVA010000127">
    <property type="protein sequence ID" value="MBC2603649.1"/>
    <property type="molecule type" value="Genomic_DNA"/>
</dbReference>
<dbReference type="Pfam" id="PF13385">
    <property type="entry name" value="Laminin_G_3"/>
    <property type="match status" value="1"/>
</dbReference>
<dbReference type="AlphaFoldDB" id="A0A7X1E5Z1"/>
<organism evidence="4 5">
    <name type="scientific">Puniceicoccus vermicola</name>
    <dbReference type="NCBI Taxonomy" id="388746"/>
    <lineage>
        <taxon>Bacteria</taxon>
        <taxon>Pseudomonadati</taxon>
        <taxon>Verrucomicrobiota</taxon>
        <taxon>Opitutia</taxon>
        <taxon>Puniceicoccales</taxon>
        <taxon>Puniceicoccaceae</taxon>
        <taxon>Puniceicoccus</taxon>
    </lineage>
</organism>
<reference evidence="4 5" key="1">
    <citation type="submission" date="2020-07" db="EMBL/GenBank/DDBJ databases">
        <authorList>
            <person name="Feng X."/>
        </authorList>
    </citation>
    <scope>NUCLEOTIDE SEQUENCE [LARGE SCALE GENOMIC DNA]</scope>
    <source>
        <strain evidence="4 5">JCM14086</strain>
    </source>
</reference>
<dbReference type="PANTHER" id="PTHR12631">
    <property type="entry name" value="ALPHA-L-IDURONIDASE"/>
    <property type="match status" value="1"/>
</dbReference>
<dbReference type="InterPro" id="IPR013320">
    <property type="entry name" value="ConA-like_dom_sf"/>
</dbReference>
<dbReference type="SUPFAM" id="SSF49899">
    <property type="entry name" value="Concanavalin A-like lectins/glucanases"/>
    <property type="match status" value="1"/>
</dbReference>